<accession>F0WKD2</accession>
<dbReference type="EMBL" id="FR824177">
    <property type="protein sequence ID" value="CCA21736.1"/>
    <property type="molecule type" value="Genomic_DNA"/>
</dbReference>
<feature type="compositionally biased region" description="Basic and acidic residues" evidence="1">
    <location>
        <begin position="440"/>
        <end position="456"/>
    </location>
</feature>
<feature type="region of interest" description="Disordered" evidence="1">
    <location>
        <begin position="392"/>
        <end position="414"/>
    </location>
</feature>
<gene>
    <name evidence="2" type="primary">AlNc14C132G6984</name>
    <name evidence="2" type="ORF">ALNC14_078790</name>
</gene>
<reference evidence="2" key="2">
    <citation type="submission" date="2011-02" db="EMBL/GenBank/DDBJ databases">
        <authorList>
            <person name="MacLean D."/>
        </authorList>
    </citation>
    <scope>NUCLEOTIDE SEQUENCE</scope>
</reference>
<name>F0WKD2_9STRA</name>
<feature type="compositionally biased region" description="Basic residues" evidence="1">
    <location>
        <begin position="160"/>
        <end position="174"/>
    </location>
</feature>
<dbReference type="AlphaFoldDB" id="F0WKD2"/>
<evidence type="ECO:0000256" key="1">
    <source>
        <dbReference type="SAM" id="MobiDB-lite"/>
    </source>
</evidence>
<reference evidence="2" key="1">
    <citation type="journal article" date="2011" name="PLoS Biol.">
        <title>Gene gain and loss during evolution of obligate parasitism in the white rust pathogen of Arabidopsis thaliana.</title>
        <authorList>
            <person name="Kemen E."/>
            <person name="Gardiner A."/>
            <person name="Schultz-Larsen T."/>
            <person name="Kemen A.C."/>
            <person name="Balmuth A.L."/>
            <person name="Robert-Seilaniantz A."/>
            <person name="Bailey K."/>
            <person name="Holub E."/>
            <person name="Studholme D.J."/>
            <person name="Maclean D."/>
            <person name="Jones J.D."/>
        </authorList>
    </citation>
    <scope>NUCLEOTIDE SEQUENCE</scope>
</reference>
<evidence type="ECO:0000313" key="2">
    <source>
        <dbReference type="EMBL" id="CCA21736.1"/>
    </source>
</evidence>
<feature type="region of interest" description="Disordered" evidence="1">
    <location>
        <begin position="151"/>
        <end position="248"/>
    </location>
</feature>
<protein>
    <submittedName>
        <fullName evidence="2">Uncharacterized protein AlNc14C132G6984</fullName>
    </submittedName>
</protein>
<feature type="compositionally biased region" description="Polar residues" evidence="1">
    <location>
        <begin position="223"/>
        <end position="233"/>
    </location>
</feature>
<organism evidence="2">
    <name type="scientific">Albugo laibachii Nc14</name>
    <dbReference type="NCBI Taxonomy" id="890382"/>
    <lineage>
        <taxon>Eukaryota</taxon>
        <taxon>Sar</taxon>
        <taxon>Stramenopiles</taxon>
        <taxon>Oomycota</taxon>
        <taxon>Peronosporomycetes</taxon>
        <taxon>Albuginales</taxon>
        <taxon>Albuginaceae</taxon>
        <taxon>Albugo</taxon>
    </lineage>
</organism>
<sequence length="558" mass="62764">MSLQRDEFGFVGSCVIISKNEQEIIGRITRYESKWDRYTIYIPKSDLEFYTRGEIIAMHAKFQVIKHKSGSPIETLYDTSSRYVGVTIIRKDNETKGSVKCFLPYENAYVVLYSDGKEEKMEENEIIDHMIAALKGKRNSTVHQHLIQHKTKANASSNPHLHHTKAAATKKRSIRFISGSDSPRSIQGVDAKTEPKSIHRATSAVDVENKQVKRRGPKASATHGASTSPQEATSQKRPENGTICKSIQPFPNRKIASGHLREVLLELVQSHSDQSKCGALVNILKNRDLNPRVSIKRFTEETAGLLVLEHALGAYLQSKSGPLELDRIYWLLKIICMLPVPPEEVVLKASIGPTIVLVAKSNVQEIPLCVRQLALWIKRKWLSQFTSKKRSDERKLPQCGRRTTPPPEATSKPKILDLKVVKKKDGEPDILENPLKRKTKPGEENSQNRREREKRLKQSTITETGKNINVSQAHVRKIGSNKTPEVDVGERGVYGRNQRLFFSQNSAYCNFDKDEPPTSIRSTADTVHAKADSGKNPAGIAKSIFRRASRYEGEPPIL</sequence>
<proteinExistence type="predicted"/>
<dbReference type="HOGENOM" id="CLU_488707_0_0_1"/>
<feature type="region of interest" description="Disordered" evidence="1">
    <location>
        <begin position="427"/>
        <end position="460"/>
    </location>
</feature>